<evidence type="ECO:0000313" key="2">
    <source>
        <dbReference type="EMBL" id="SDN37876.1"/>
    </source>
</evidence>
<dbReference type="GO" id="GO:0005737">
    <property type="term" value="C:cytoplasm"/>
    <property type="evidence" value="ECO:0007669"/>
    <property type="project" value="TreeGrafter"/>
</dbReference>
<reference evidence="3" key="1">
    <citation type="submission" date="2016-10" db="EMBL/GenBank/DDBJ databases">
        <authorList>
            <person name="Varghese N."/>
            <person name="Submissions S."/>
        </authorList>
    </citation>
    <scope>NUCLEOTIDE SEQUENCE [LARGE SCALE GENOMIC DNA]</scope>
    <source>
        <strain evidence="3">JCM 21621</strain>
    </source>
</reference>
<dbReference type="InterPro" id="IPR005835">
    <property type="entry name" value="NTP_transferase_dom"/>
</dbReference>
<dbReference type="SUPFAM" id="SSF53448">
    <property type="entry name" value="Nucleotide-diphospho-sugar transferases"/>
    <property type="match status" value="1"/>
</dbReference>
<dbReference type="STRING" id="198616.SAMN05216193_102410"/>
<organism evidence="2 3">
    <name type="scientific">Pseudomonas jinjuensis</name>
    <dbReference type="NCBI Taxonomy" id="198616"/>
    <lineage>
        <taxon>Bacteria</taxon>
        <taxon>Pseudomonadati</taxon>
        <taxon>Pseudomonadota</taxon>
        <taxon>Gammaproteobacteria</taxon>
        <taxon>Pseudomonadales</taxon>
        <taxon>Pseudomonadaceae</taxon>
        <taxon>Pseudomonas</taxon>
    </lineage>
</organism>
<dbReference type="Pfam" id="PF13344">
    <property type="entry name" value="Hydrolase_6"/>
    <property type="match status" value="1"/>
</dbReference>
<dbReference type="Proteomes" id="UP000242957">
    <property type="component" value="Unassembled WGS sequence"/>
</dbReference>
<dbReference type="Gene3D" id="3.90.550.10">
    <property type="entry name" value="Spore Coat Polysaccharide Biosynthesis Protein SpsA, Chain A"/>
    <property type="match status" value="1"/>
</dbReference>
<dbReference type="InterPro" id="IPR036412">
    <property type="entry name" value="HAD-like_sf"/>
</dbReference>
<dbReference type="Gene3D" id="3.40.50.1000">
    <property type="entry name" value="HAD superfamily/HAD-like"/>
    <property type="match status" value="2"/>
</dbReference>
<feature type="domain" description="Nucleotidyl transferase" evidence="1">
    <location>
        <begin position="3"/>
        <end position="204"/>
    </location>
</feature>
<protein>
    <submittedName>
        <fullName evidence="2">Haloacid Dehalogenase Superfamily Class (Subfamily) IIA</fullName>
    </submittedName>
</protein>
<sequence>MIGIILAAGVGSRLRPMTNSKPKCLVTTAGKPVLQYQIDSYIEAGFSEVVIVVGYEGSAIKEYCKHIKDIQITIIENPDYETTNNMYSLYLTKNHIAGKSFILNNADLSIDRQIVKKLLENQASDAIAVDRTIFNDESMKISVRDNGTISDISKKIPETESYGCSIDFYKFSASASEVFLQEITRIIEEEKNLKDWTEVAMQRLFQQERLQFAPCDISGLDWVEIDNYEDLALSDRKFSNLDKKIGEVENFFFDLDGTVYVGNSPIEGAAKTIQKLQENGKNVFFLSNNSSKSKIDYIERLKQFGIETSSSQIILSTDALVQYLHKERVTSIHVLGTNSLKKTLLDEGFQIDSATPEYVVLGYDTELNYQKLITACKYINEGTDILATHCDMFCPSEYGPIPDIGATLEMIRLTTGKSPKKVFGKPSKDMIDFIIKSRNLISDKTIIIGDRLHTDILMAKKINTLSMLVLTGESTRDQLELSETQPDFVLNSISDL</sequence>
<dbReference type="Pfam" id="PF00483">
    <property type="entry name" value="NTP_transferase"/>
    <property type="match status" value="1"/>
</dbReference>
<dbReference type="Pfam" id="PF13242">
    <property type="entry name" value="Hydrolase_like"/>
    <property type="match status" value="1"/>
</dbReference>
<dbReference type="RefSeq" id="WP_084315277.1">
    <property type="nucleotide sequence ID" value="NZ_FNIJ01000002.1"/>
</dbReference>
<dbReference type="EMBL" id="FNIJ01000002">
    <property type="protein sequence ID" value="SDN37876.1"/>
    <property type="molecule type" value="Genomic_DNA"/>
</dbReference>
<dbReference type="InterPro" id="IPR023214">
    <property type="entry name" value="HAD_sf"/>
</dbReference>
<dbReference type="InterPro" id="IPR029044">
    <property type="entry name" value="Nucleotide-diphossugar_trans"/>
</dbReference>
<dbReference type="NCBIfam" id="TIGR01460">
    <property type="entry name" value="HAD-SF-IIA"/>
    <property type="match status" value="1"/>
</dbReference>
<gene>
    <name evidence="2" type="ORF">SAMN05216193_102410</name>
</gene>
<dbReference type="SUPFAM" id="SSF56784">
    <property type="entry name" value="HAD-like"/>
    <property type="match status" value="1"/>
</dbReference>
<evidence type="ECO:0000259" key="1">
    <source>
        <dbReference type="Pfam" id="PF00483"/>
    </source>
</evidence>
<dbReference type="CDD" id="cd02523">
    <property type="entry name" value="PC_cytidylyltransferase"/>
    <property type="match status" value="1"/>
</dbReference>
<proteinExistence type="predicted"/>
<dbReference type="AlphaFoldDB" id="A0A1H0AXD9"/>
<accession>A0A1H0AXD9</accession>
<dbReference type="GO" id="GO:0016791">
    <property type="term" value="F:phosphatase activity"/>
    <property type="evidence" value="ECO:0007669"/>
    <property type="project" value="TreeGrafter"/>
</dbReference>
<dbReference type="PANTHER" id="PTHR19288:SF46">
    <property type="entry name" value="HALOACID DEHALOGENASE-LIKE HYDROLASE DOMAIN-CONTAINING PROTEIN 2"/>
    <property type="match status" value="1"/>
</dbReference>
<evidence type="ECO:0000313" key="3">
    <source>
        <dbReference type="Proteomes" id="UP000242957"/>
    </source>
</evidence>
<keyword evidence="3" id="KW-1185">Reference proteome</keyword>
<name>A0A1H0AXD9_9PSED</name>
<dbReference type="OrthoDB" id="9788272at2"/>
<dbReference type="InterPro" id="IPR006357">
    <property type="entry name" value="HAD-SF_hydro_IIA"/>
</dbReference>
<dbReference type="PANTHER" id="PTHR19288">
    <property type="entry name" value="4-NITROPHENYLPHOSPHATASE-RELATED"/>
    <property type="match status" value="1"/>
</dbReference>